<dbReference type="EMBL" id="BDIP01005927">
    <property type="protein sequence ID" value="GIQ90229.1"/>
    <property type="molecule type" value="Genomic_DNA"/>
</dbReference>
<keyword evidence="3" id="KW-1185">Reference proteome</keyword>
<evidence type="ECO:0000313" key="2">
    <source>
        <dbReference type="EMBL" id="GIQ90229.1"/>
    </source>
</evidence>
<protein>
    <submittedName>
        <fullName evidence="2">Uncharacterized protein</fullName>
    </submittedName>
</protein>
<dbReference type="AlphaFoldDB" id="A0A9K3DA69"/>
<sequence length="142" mass="16837">MYPHHIQFSWAGVTSWTDYFRRKRELKQKIITSATIVAPTPSRSPLSPTTSPADSERDRERVGEEEEREREKIVAEFMREEERGSGGQGERERDSATDTENDRMGVFRVHADTDYDEIILHKDMWTGHLQFSYFYDIHYKYE</sequence>
<organism evidence="2 3">
    <name type="scientific">Kipferlia bialata</name>
    <dbReference type="NCBI Taxonomy" id="797122"/>
    <lineage>
        <taxon>Eukaryota</taxon>
        <taxon>Metamonada</taxon>
        <taxon>Carpediemonas-like organisms</taxon>
        <taxon>Kipferlia</taxon>
    </lineage>
</organism>
<dbReference type="Proteomes" id="UP000265618">
    <property type="component" value="Unassembled WGS sequence"/>
</dbReference>
<name>A0A9K3DA69_9EUKA</name>
<feature type="compositionally biased region" description="Basic and acidic residues" evidence="1">
    <location>
        <begin position="69"/>
        <end position="105"/>
    </location>
</feature>
<reference evidence="2 3" key="1">
    <citation type="journal article" date="2018" name="PLoS ONE">
        <title>The draft genome of Kipferlia bialata reveals reductive genome evolution in fornicate parasites.</title>
        <authorList>
            <person name="Tanifuji G."/>
            <person name="Takabayashi S."/>
            <person name="Kume K."/>
            <person name="Takagi M."/>
            <person name="Nakayama T."/>
            <person name="Kamikawa R."/>
            <person name="Inagaki Y."/>
            <person name="Hashimoto T."/>
        </authorList>
    </citation>
    <scope>NUCLEOTIDE SEQUENCE [LARGE SCALE GENOMIC DNA]</scope>
    <source>
        <strain evidence="2">NY0173</strain>
    </source>
</reference>
<feature type="region of interest" description="Disordered" evidence="1">
    <location>
        <begin position="33"/>
        <end position="105"/>
    </location>
</feature>
<gene>
    <name evidence="2" type="ORF">KIPB_012945</name>
</gene>
<feature type="compositionally biased region" description="Low complexity" evidence="1">
    <location>
        <begin position="39"/>
        <end position="52"/>
    </location>
</feature>
<evidence type="ECO:0000313" key="3">
    <source>
        <dbReference type="Proteomes" id="UP000265618"/>
    </source>
</evidence>
<feature type="non-terminal residue" evidence="2">
    <location>
        <position position="1"/>
    </location>
</feature>
<evidence type="ECO:0000256" key="1">
    <source>
        <dbReference type="SAM" id="MobiDB-lite"/>
    </source>
</evidence>
<comment type="caution">
    <text evidence="2">The sequence shown here is derived from an EMBL/GenBank/DDBJ whole genome shotgun (WGS) entry which is preliminary data.</text>
</comment>
<proteinExistence type="predicted"/>
<accession>A0A9K3DA69</accession>